<proteinExistence type="inferred from homology"/>
<dbReference type="Pfam" id="PF13193">
    <property type="entry name" value="AMP-binding_C"/>
    <property type="match status" value="1"/>
</dbReference>
<feature type="domain" description="AMP-dependent synthetase/ligase" evidence="5">
    <location>
        <begin position="22"/>
        <end position="407"/>
    </location>
</feature>
<dbReference type="SUPFAM" id="SSF56801">
    <property type="entry name" value="Acetyl-CoA synthetase-like"/>
    <property type="match status" value="1"/>
</dbReference>
<dbReference type="CDD" id="cd12119">
    <property type="entry name" value="ttLC_FACS_AlkK_like"/>
    <property type="match status" value="1"/>
</dbReference>
<evidence type="ECO:0000259" key="5">
    <source>
        <dbReference type="Pfam" id="PF00501"/>
    </source>
</evidence>
<keyword evidence="2 7" id="KW-0436">Ligase</keyword>
<evidence type="ECO:0000256" key="2">
    <source>
        <dbReference type="ARBA" id="ARBA00022598"/>
    </source>
</evidence>
<reference evidence="7 8" key="1">
    <citation type="submission" date="2020-01" db="EMBL/GenBank/DDBJ databases">
        <authorList>
            <person name="Deng T."/>
        </authorList>
    </citation>
    <scope>NUCLEOTIDE SEQUENCE [LARGE SCALE GENOMIC DNA]</scope>
    <source>
        <strain evidence="7 8">5221</strain>
    </source>
</reference>
<dbReference type="Gene3D" id="3.30.300.30">
    <property type="match status" value="1"/>
</dbReference>
<evidence type="ECO:0000313" key="7">
    <source>
        <dbReference type="EMBL" id="MYM19073.1"/>
    </source>
</evidence>
<keyword evidence="4" id="KW-0443">Lipid metabolism</keyword>
<dbReference type="Gene3D" id="3.40.50.12780">
    <property type="entry name" value="N-terminal domain of ligase-like"/>
    <property type="match status" value="1"/>
</dbReference>
<dbReference type="InterPro" id="IPR042099">
    <property type="entry name" value="ANL_N_sf"/>
</dbReference>
<keyword evidence="3" id="KW-0276">Fatty acid metabolism</keyword>
<dbReference type="NCBIfam" id="NF004837">
    <property type="entry name" value="PRK06187.1"/>
    <property type="match status" value="1"/>
</dbReference>
<dbReference type="PANTHER" id="PTHR43859">
    <property type="entry name" value="ACYL-ACTIVATING ENZYME"/>
    <property type="match status" value="1"/>
</dbReference>
<dbReference type="PANTHER" id="PTHR43859:SF4">
    <property type="entry name" value="BUTANOATE--COA LIGASE AAE1-RELATED"/>
    <property type="match status" value="1"/>
</dbReference>
<comment type="similarity">
    <text evidence="1">Belongs to the ATP-dependent AMP-binding enzyme family.</text>
</comment>
<evidence type="ECO:0000256" key="1">
    <source>
        <dbReference type="ARBA" id="ARBA00006432"/>
    </source>
</evidence>
<evidence type="ECO:0000313" key="8">
    <source>
        <dbReference type="Proteomes" id="UP000469215"/>
    </source>
</evidence>
<dbReference type="GO" id="GO:0006631">
    <property type="term" value="P:fatty acid metabolic process"/>
    <property type="evidence" value="ECO:0007669"/>
    <property type="project" value="UniProtKB-KW"/>
</dbReference>
<evidence type="ECO:0000256" key="4">
    <source>
        <dbReference type="ARBA" id="ARBA00023098"/>
    </source>
</evidence>
<feature type="domain" description="AMP-binding enzyme C-terminal" evidence="6">
    <location>
        <begin position="457"/>
        <end position="531"/>
    </location>
</feature>
<dbReference type="InterPro" id="IPR000873">
    <property type="entry name" value="AMP-dep_synth/lig_dom"/>
</dbReference>
<accession>A0A6N9H5A4</accession>
<comment type="caution">
    <text evidence="7">The sequence shown here is derived from an EMBL/GenBank/DDBJ whole genome shotgun (WGS) entry which is preliminary data.</text>
</comment>
<dbReference type="EMBL" id="WWEQ01000009">
    <property type="protein sequence ID" value="MYM19073.1"/>
    <property type="molecule type" value="Genomic_DNA"/>
</dbReference>
<dbReference type="GO" id="GO:0016874">
    <property type="term" value="F:ligase activity"/>
    <property type="evidence" value="ECO:0007669"/>
    <property type="project" value="UniProtKB-KW"/>
</dbReference>
<dbReference type="InterPro" id="IPR045851">
    <property type="entry name" value="AMP-bd_C_sf"/>
</dbReference>
<dbReference type="Proteomes" id="UP000469215">
    <property type="component" value="Unassembled WGS sequence"/>
</dbReference>
<dbReference type="AlphaFoldDB" id="A0A6N9H5A4"/>
<dbReference type="FunFam" id="3.30.300.30:FF:000008">
    <property type="entry name" value="2,3-dihydroxybenzoate-AMP ligase"/>
    <property type="match status" value="1"/>
</dbReference>
<organism evidence="7 8">
    <name type="scientific">Brevibacterium rongguiense</name>
    <dbReference type="NCBI Taxonomy" id="2695267"/>
    <lineage>
        <taxon>Bacteria</taxon>
        <taxon>Bacillati</taxon>
        <taxon>Actinomycetota</taxon>
        <taxon>Actinomycetes</taxon>
        <taxon>Micrococcales</taxon>
        <taxon>Brevibacteriaceae</taxon>
        <taxon>Brevibacterium</taxon>
    </lineage>
</organism>
<name>A0A6N9H5A4_9MICO</name>
<evidence type="ECO:0000259" key="6">
    <source>
        <dbReference type="Pfam" id="PF13193"/>
    </source>
</evidence>
<dbReference type="InterPro" id="IPR025110">
    <property type="entry name" value="AMP-bd_C"/>
</dbReference>
<protein>
    <submittedName>
        <fullName evidence="7">Long-chain-fatty-acid--CoA ligase</fullName>
    </submittedName>
</protein>
<dbReference type="Pfam" id="PF00501">
    <property type="entry name" value="AMP-binding"/>
    <property type="match status" value="1"/>
</dbReference>
<evidence type="ECO:0000256" key="3">
    <source>
        <dbReference type="ARBA" id="ARBA00022832"/>
    </source>
</evidence>
<keyword evidence="8" id="KW-1185">Reference proteome</keyword>
<gene>
    <name evidence="7" type="ORF">GSY69_03565</name>
</gene>
<sequence>MLKGIASTQGDSYPLNTTTFLKRAARLFPHQEIVYRTADGGWARTDYGAYGKRVSRLANALGELGIGAGTMVGVLDWNNLRHFELYFGVPAVGATFLQLNLRLAPDDVEYVADHSQAKWIFVDESLLPVAEALAPKIYAQGWVVMSDRPASEIETSLPNVHFYEDLLAQASDEYDYPLIEETTAAYAGYTTGTTGRPKGIYYSHRSIYLHTLSIMAALKASYDEVVMPVTPMFHVLSWGFPQMALAAGAKLVLPGRFSAEDIGQVADALAAEHVTIANGAPSLFAPMLEHFRAQDEAPDLSSTRLISGSTEPPLSLMRGFRDATGADVIHAYGASETTPLVTTNWKLKPDMAGLSEAEQWDLKRSQGLYVPGIEVKVVDPEGNELPWDGKSMGEVLLRGPWITESYFKLDDSADRFLDGWWRSGDVGMFYENGYLKLTDRLKDVIKSGGEWISSIDMENAILDNPKVLEAAVIGVPDEKFQERPVAYVVTRKGEELTQEQVNEGLLGRFAKWQLPDQVIFTDELPRTSVGKLDKKLLRKDWEK</sequence>